<name>A0A286G226_9PROT</name>
<dbReference type="OrthoDB" id="7365261at2"/>
<keyword evidence="1" id="KW-0732">Signal</keyword>
<feature type="signal peptide" evidence="1">
    <location>
        <begin position="1"/>
        <end position="21"/>
    </location>
</feature>
<dbReference type="AlphaFoldDB" id="A0A286G226"/>
<keyword evidence="3" id="KW-1185">Reference proteome</keyword>
<sequence length="90" mass="9633">MPFRRLLVPALAVALALPLAACEPSKEDLLTKAETVETKAQLREALGQPDDIQKLGPIETWTYRAKNGEVTFLIAGEVVTLKTASGGATQ</sequence>
<gene>
    <name evidence="2" type="ORF">SAMN05421508_101262</name>
</gene>
<accession>A0A286G226</accession>
<organism evidence="2 3">
    <name type="scientific">Caenispirillum bisanense</name>
    <dbReference type="NCBI Taxonomy" id="414052"/>
    <lineage>
        <taxon>Bacteria</taxon>
        <taxon>Pseudomonadati</taxon>
        <taxon>Pseudomonadota</taxon>
        <taxon>Alphaproteobacteria</taxon>
        <taxon>Rhodospirillales</taxon>
        <taxon>Novispirillaceae</taxon>
        <taxon>Caenispirillum</taxon>
    </lineage>
</organism>
<feature type="chain" id="PRO_5012560998" description="SmpA / OmlA family protein" evidence="1">
    <location>
        <begin position="22"/>
        <end position="90"/>
    </location>
</feature>
<evidence type="ECO:0000313" key="3">
    <source>
        <dbReference type="Proteomes" id="UP000219621"/>
    </source>
</evidence>
<protein>
    <recommendedName>
        <fullName evidence="4">SmpA / OmlA family protein</fullName>
    </recommendedName>
</protein>
<dbReference type="EMBL" id="OCNJ01000001">
    <property type="protein sequence ID" value="SOD89565.1"/>
    <property type="molecule type" value="Genomic_DNA"/>
</dbReference>
<evidence type="ECO:0000313" key="2">
    <source>
        <dbReference type="EMBL" id="SOD89565.1"/>
    </source>
</evidence>
<dbReference type="Proteomes" id="UP000219621">
    <property type="component" value="Unassembled WGS sequence"/>
</dbReference>
<dbReference type="RefSeq" id="WP_097277163.1">
    <property type="nucleotide sequence ID" value="NZ_OCNJ01000001.1"/>
</dbReference>
<proteinExistence type="predicted"/>
<evidence type="ECO:0008006" key="4">
    <source>
        <dbReference type="Google" id="ProtNLM"/>
    </source>
</evidence>
<evidence type="ECO:0000256" key="1">
    <source>
        <dbReference type="SAM" id="SignalP"/>
    </source>
</evidence>
<reference evidence="2 3" key="1">
    <citation type="submission" date="2017-09" db="EMBL/GenBank/DDBJ databases">
        <authorList>
            <person name="Ehlers B."/>
            <person name="Leendertz F.H."/>
        </authorList>
    </citation>
    <scope>NUCLEOTIDE SEQUENCE [LARGE SCALE GENOMIC DNA]</scope>
    <source>
        <strain evidence="2 3">USBA 140</strain>
    </source>
</reference>